<keyword evidence="4" id="KW-0808">Transferase</keyword>
<dbReference type="EMBL" id="JAMYWD010000003">
    <property type="protein sequence ID" value="KAJ4977192.1"/>
    <property type="molecule type" value="Genomic_DNA"/>
</dbReference>
<evidence type="ECO:0000256" key="9">
    <source>
        <dbReference type="ARBA" id="ARBA00022777"/>
    </source>
</evidence>
<evidence type="ECO:0000256" key="14">
    <source>
        <dbReference type="ARBA" id="ARBA00023180"/>
    </source>
</evidence>
<keyword evidence="5 18" id="KW-0812">Transmembrane</keyword>
<keyword evidence="14" id="KW-0325">Glycoprotein</keyword>
<evidence type="ECO:0000256" key="6">
    <source>
        <dbReference type="ARBA" id="ARBA00022729"/>
    </source>
</evidence>
<keyword evidence="8 17" id="KW-0547">Nucleotide-binding</keyword>
<evidence type="ECO:0000256" key="2">
    <source>
        <dbReference type="ARBA" id="ARBA00012513"/>
    </source>
</evidence>
<evidence type="ECO:0000256" key="5">
    <source>
        <dbReference type="ARBA" id="ARBA00022692"/>
    </source>
</evidence>
<feature type="domain" description="Protein kinase" evidence="20">
    <location>
        <begin position="338"/>
        <end position="624"/>
    </location>
</feature>
<feature type="domain" description="Gnk2-homologous" evidence="21">
    <location>
        <begin position="36"/>
        <end position="139"/>
    </location>
</feature>
<dbReference type="InterPro" id="IPR011009">
    <property type="entry name" value="Kinase-like_dom_sf"/>
</dbReference>
<dbReference type="GO" id="GO:0004674">
    <property type="term" value="F:protein serine/threonine kinase activity"/>
    <property type="evidence" value="ECO:0007669"/>
    <property type="project" value="UniProtKB-KW"/>
</dbReference>
<dbReference type="InterPro" id="IPR017441">
    <property type="entry name" value="Protein_kinase_ATP_BS"/>
</dbReference>
<dbReference type="Gene3D" id="1.10.510.10">
    <property type="entry name" value="Transferase(Phosphotransferase) domain 1"/>
    <property type="match status" value="1"/>
</dbReference>
<dbReference type="AlphaFoldDB" id="A0A9Q0KUZ8"/>
<keyword evidence="23" id="KW-1185">Reference proteome</keyword>
<evidence type="ECO:0000256" key="12">
    <source>
        <dbReference type="ARBA" id="ARBA00023136"/>
    </source>
</evidence>
<reference evidence="22" key="1">
    <citation type="journal article" date="2023" name="Plant J.">
        <title>The genome of the king protea, Protea cynaroides.</title>
        <authorList>
            <person name="Chang J."/>
            <person name="Duong T.A."/>
            <person name="Schoeman C."/>
            <person name="Ma X."/>
            <person name="Roodt D."/>
            <person name="Barker N."/>
            <person name="Li Z."/>
            <person name="Van de Peer Y."/>
            <person name="Mizrachi E."/>
        </authorList>
    </citation>
    <scope>NUCLEOTIDE SEQUENCE</scope>
    <source>
        <tissue evidence="22">Young leaves</tissue>
    </source>
</reference>
<keyword evidence="3" id="KW-0723">Serine/threonine-protein kinase</keyword>
<evidence type="ECO:0000313" key="22">
    <source>
        <dbReference type="EMBL" id="KAJ4977192.1"/>
    </source>
</evidence>
<keyword evidence="12 18" id="KW-0472">Membrane</keyword>
<dbReference type="PROSITE" id="PS51473">
    <property type="entry name" value="GNK2"/>
    <property type="match status" value="2"/>
</dbReference>
<gene>
    <name evidence="22" type="ORF">NE237_002298</name>
</gene>
<dbReference type="Gene3D" id="3.30.430.20">
    <property type="entry name" value="Gnk2 domain, C-X8-C-X2-C motif"/>
    <property type="match status" value="2"/>
</dbReference>
<comment type="catalytic activity">
    <reaction evidence="16">
        <text>L-seryl-[protein] + ATP = O-phospho-L-seryl-[protein] + ADP + H(+)</text>
        <dbReference type="Rhea" id="RHEA:17989"/>
        <dbReference type="Rhea" id="RHEA-COMP:9863"/>
        <dbReference type="Rhea" id="RHEA-COMP:11604"/>
        <dbReference type="ChEBI" id="CHEBI:15378"/>
        <dbReference type="ChEBI" id="CHEBI:29999"/>
        <dbReference type="ChEBI" id="CHEBI:30616"/>
        <dbReference type="ChEBI" id="CHEBI:83421"/>
        <dbReference type="ChEBI" id="CHEBI:456216"/>
        <dbReference type="EC" id="2.7.11.1"/>
    </reaction>
</comment>
<evidence type="ECO:0000313" key="23">
    <source>
        <dbReference type="Proteomes" id="UP001141806"/>
    </source>
</evidence>
<dbReference type="PANTHER" id="PTHR27002">
    <property type="entry name" value="RECEPTOR-LIKE SERINE/THREONINE-PROTEIN KINASE SD1-8"/>
    <property type="match status" value="1"/>
</dbReference>
<dbReference type="InterPro" id="IPR008271">
    <property type="entry name" value="Ser/Thr_kinase_AS"/>
</dbReference>
<dbReference type="FunFam" id="3.30.430.20:FF:000003">
    <property type="entry name" value="Cysteine-rich RLK (RECEPTOR-like protein kinase) 10"/>
    <property type="match status" value="1"/>
</dbReference>
<proteinExistence type="predicted"/>
<keyword evidence="9" id="KW-0418">Kinase</keyword>
<feature type="binding site" evidence="17">
    <location>
        <position position="366"/>
    </location>
    <ligand>
        <name>ATP</name>
        <dbReference type="ChEBI" id="CHEBI:30616"/>
    </ligand>
</feature>
<keyword evidence="11 18" id="KW-1133">Transmembrane helix</keyword>
<dbReference type="SMART" id="SM00220">
    <property type="entry name" value="S_TKc"/>
    <property type="match status" value="1"/>
</dbReference>
<dbReference type="InterPro" id="IPR038408">
    <property type="entry name" value="GNK2_sf"/>
</dbReference>
<feature type="transmembrane region" description="Helical" evidence="18">
    <location>
        <begin position="261"/>
        <end position="285"/>
    </location>
</feature>
<organism evidence="22 23">
    <name type="scientific">Protea cynaroides</name>
    <dbReference type="NCBI Taxonomy" id="273540"/>
    <lineage>
        <taxon>Eukaryota</taxon>
        <taxon>Viridiplantae</taxon>
        <taxon>Streptophyta</taxon>
        <taxon>Embryophyta</taxon>
        <taxon>Tracheophyta</taxon>
        <taxon>Spermatophyta</taxon>
        <taxon>Magnoliopsida</taxon>
        <taxon>Proteales</taxon>
        <taxon>Proteaceae</taxon>
        <taxon>Protea</taxon>
    </lineage>
</organism>
<evidence type="ECO:0000256" key="8">
    <source>
        <dbReference type="ARBA" id="ARBA00022741"/>
    </source>
</evidence>
<evidence type="ECO:0000256" key="1">
    <source>
        <dbReference type="ARBA" id="ARBA00004167"/>
    </source>
</evidence>
<evidence type="ECO:0000259" key="21">
    <source>
        <dbReference type="PROSITE" id="PS51473"/>
    </source>
</evidence>
<evidence type="ECO:0000256" key="16">
    <source>
        <dbReference type="ARBA" id="ARBA00048679"/>
    </source>
</evidence>
<dbReference type="FunFam" id="1.10.510.10:FF:001697">
    <property type="entry name" value="Uncharacterized protein"/>
    <property type="match status" value="1"/>
</dbReference>
<dbReference type="GO" id="GO:0005886">
    <property type="term" value="C:plasma membrane"/>
    <property type="evidence" value="ECO:0007669"/>
    <property type="project" value="TreeGrafter"/>
</dbReference>
<dbReference type="InterPro" id="IPR002902">
    <property type="entry name" value="GNK2"/>
</dbReference>
<dbReference type="InterPro" id="IPR000719">
    <property type="entry name" value="Prot_kinase_dom"/>
</dbReference>
<protein>
    <recommendedName>
        <fullName evidence="2">non-specific serine/threonine protein kinase</fullName>
        <ecNumber evidence="2">2.7.11.1</ecNumber>
    </recommendedName>
</protein>
<evidence type="ECO:0000256" key="3">
    <source>
        <dbReference type="ARBA" id="ARBA00022527"/>
    </source>
</evidence>
<dbReference type="CDD" id="cd14066">
    <property type="entry name" value="STKc_IRAK"/>
    <property type="match status" value="1"/>
</dbReference>
<dbReference type="PROSITE" id="PS50011">
    <property type="entry name" value="PROTEIN_KINASE_DOM"/>
    <property type="match status" value="1"/>
</dbReference>
<evidence type="ECO:0000256" key="4">
    <source>
        <dbReference type="ARBA" id="ARBA00022679"/>
    </source>
</evidence>
<evidence type="ECO:0000256" key="15">
    <source>
        <dbReference type="ARBA" id="ARBA00047899"/>
    </source>
</evidence>
<dbReference type="Gene3D" id="3.30.200.20">
    <property type="entry name" value="Phosphorylase Kinase, domain 1"/>
    <property type="match status" value="1"/>
</dbReference>
<evidence type="ECO:0000256" key="10">
    <source>
        <dbReference type="ARBA" id="ARBA00022840"/>
    </source>
</evidence>
<evidence type="ECO:0000256" key="13">
    <source>
        <dbReference type="ARBA" id="ARBA00023157"/>
    </source>
</evidence>
<dbReference type="GO" id="GO:0005524">
    <property type="term" value="F:ATP binding"/>
    <property type="evidence" value="ECO:0007669"/>
    <property type="project" value="UniProtKB-UniRule"/>
</dbReference>
<dbReference type="PROSITE" id="PS00108">
    <property type="entry name" value="PROTEIN_KINASE_ST"/>
    <property type="match status" value="1"/>
</dbReference>
<evidence type="ECO:0000256" key="17">
    <source>
        <dbReference type="PROSITE-ProRule" id="PRU10141"/>
    </source>
</evidence>
<keyword evidence="10 17" id="KW-0067">ATP-binding</keyword>
<dbReference type="InterPro" id="IPR021820">
    <property type="entry name" value="S-locus_recpt_kinase_C"/>
</dbReference>
<sequence>MSLHCWRVANGAPSVVLFLLLSCLLITIFNGFCSADPLLFYCPNSANFASNSTAASNLNLLLSSLSSQTSLKGGFCNISVGIDTSPVYGLALCRSDVNSTVCGNCVETASRDILSFCPNKEDATIWYEHCQLRYSYTRFFSLMVYAGKYPPWNDKQPNVANPDEFSQILDGLLNQLITQIGSNSSDSMSAIRDASVPGTGTVQGMAQCTRDISIGDCENCLRDAAGDLEGCCSTRQGGMLLDTSCDLTFEVSTVKGRGKSLIIIITSISVTVLVLFAGSCVYYLCKRKGRQGDEEKSQNALLTSMKEMTSKHVSDQDKNPSELPLIDFDTIKIATNNFSDTNKLGRGGFGTVYQGTLPDGKEMAVKRLSRRSWQGVEEFKNEVLLIAKLQHRNLVKLLGCSVEGEEKLLIYEFMHNISLDVFIFDPIRRLQLDCRTRLNIIDGIARGLLYLHEDSRLKIIHRDLKPSNVLLDKEMTAKISDFGMARIFCEDQNTANTRRVVGTYGYMSPEYAMEGIFSVKSDVFSFGVILLEIVSGKKNNSYLKEHGQILLAYIWRLWDEGEPLDFVDPSMISSCLRTEEILRCIHIGLLCVQREAADRPTMSNVIVMLETDSRDLPQPKEPAFALGRVVVQNDQSSTVICSVNAVTISNLTAR</sequence>
<keyword evidence="13" id="KW-1015">Disulfide bond</keyword>
<dbReference type="PROSITE" id="PS00107">
    <property type="entry name" value="PROTEIN_KINASE_ATP"/>
    <property type="match status" value="1"/>
</dbReference>
<evidence type="ECO:0000256" key="19">
    <source>
        <dbReference type="SAM" id="SignalP"/>
    </source>
</evidence>
<dbReference type="OrthoDB" id="1908162at2759"/>
<dbReference type="Pfam" id="PF07714">
    <property type="entry name" value="PK_Tyr_Ser-Thr"/>
    <property type="match status" value="1"/>
</dbReference>
<comment type="subcellular location">
    <subcellularLocation>
        <location evidence="1">Membrane</location>
        <topology evidence="1">Single-pass membrane protein</topology>
    </subcellularLocation>
</comment>
<feature type="signal peptide" evidence="19">
    <location>
        <begin position="1"/>
        <end position="35"/>
    </location>
</feature>
<dbReference type="Proteomes" id="UP001141806">
    <property type="component" value="Unassembled WGS sequence"/>
</dbReference>
<evidence type="ECO:0000256" key="7">
    <source>
        <dbReference type="ARBA" id="ARBA00022737"/>
    </source>
</evidence>
<dbReference type="InterPro" id="IPR001245">
    <property type="entry name" value="Ser-Thr/Tyr_kinase_cat_dom"/>
</dbReference>
<name>A0A9Q0KUZ8_9MAGN</name>
<dbReference type="PANTHER" id="PTHR27002:SF123">
    <property type="entry name" value="CYSTEINE-RICH RECEPTOR-LIKE PROTEIN KINASE 45"/>
    <property type="match status" value="1"/>
</dbReference>
<evidence type="ECO:0000256" key="11">
    <source>
        <dbReference type="ARBA" id="ARBA00022989"/>
    </source>
</evidence>
<feature type="chain" id="PRO_5040377806" description="non-specific serine/threonine protein kinase" evidence="19">
    <location>
        <begin position="36"/>
        <end position="654"/>
    </location>
</feature>
<dbReference type="Pfam" id="PF01657">
    <property type="entry name" value="Stress-antifung"/>
    <property type="match status" value="2"/>
</dbReference>
<keyword evidence="7" id="KW-0677">Repeat</keyword>
<dbReference type="Pfam" id="PF11883">
    <property type="entry name" value="DUF3403"/>
    <property type="match status" value="1"/>
</dbReference>
<comment type="catalytic activity">
    <reaction evidence="15">
        <text>L-threonyl-[protein] + ATP = O-phospho-L-threonyl-[protein] + ADP + H(+)</text>
        <dbReference type="Rhea" id="RHEA:46608"/>
        <dbReference type="Rhea" id="RHEA-COMP:11060"/>
        <dbReference type="Rhea" id="RHEA-COMP:11605"/>
        <dbReference type="ChEBI" id="CHEBI:15378"/>
        <dbReference type="ChEBI" id="CHEBI:30013"/>
        <dbReference type="ChEBI" id="CHEBI:30616"/>
        <dbReference type="ChEBI" id="CHEBI:61977"/>
        <dbReference type="ChEBI" id="CHEBI:456216"/>
        <dbReference type="EC" id="2.7.11.1"/>
    </reaction>
</comment>
<dbReference type="EC" id="2.7.11.1" evidence="2"/>
<accession>A0A9Q0KUZ8</accession>
<feature type="domain" description="Gnk2-homologous" evidence="21">
    <location>
        <begin position="147"/>
        <end position="254"/>
    </location>
</feature>
<dbReference type="PROSITE" id="PS51257">
    <property type="entry name" value="PROKAR_LIPOPROTEIN"/>
    <property type="match status" value="1"/>
</dbReference>
<dbReference type="FunFam" id="3.30.200.20:FF:000195">
    <property type="entry name" value="G-type lectin S-receptor-like serine/threonine-protein kinase"/>
    <property type="match status" value="1"/>
</dbReference>
<dbReference type="CDD" id="cd23509">
    <property type="entry name" value="Gnk2-like"/>
    <property type="match status" value="2"/>
</dbReference>
<keyword evidence="6 19" id="KW-0732">Signal</keyword>
<dbReference type="SUPFAM" id="SSF56112">
    <property type="entry name" value="Protein kinase-like (PK-like)"/>
    <property type="match status" value="1"/>
</dbReference>
<evidence type="ECO:0000259" key="20">
    <source>
        <dbReference type="PROSITE" id="PS50011"/>
    </source>
</evidence>
<comment type="caution">
    <text evidence="22">The sequence shown here is derived from an EMBL/GenBank/DDBJ whole genome shotgun (WGS) entry which is preliminary data.</text>
</comment>
<evidence type="ECO:0000256" key="18">
    <source>
        <dbReference type="SAM" id="Phobius"/>
    </source>
</evidence>